<gene>
    <name evidence="7" type="ORF">A2989_03770</name>
</gene>
<evidence type="ECO:0000259" key="6">
    <source>
        <dbReference type="Pfam" id="PF01029"/>
    </source>
</evidence>
<dbReference type="SUPFAM" id="SSF48013">
    <property type="entry name" value="NusB-like"/>
    <property type="match status" value="1"/>
</dbReference>
<dbReference type="InterPro" id="IPR011605">
    <property type="entry name" value="NusB_fam"/>
</dbReference>
<dbReference type="Pfam" id="PF01029">
    <property type="entry name" value="NusB"/>
    <property type="match status" value="1"/>
</dbReference>
<evidence type="ECO:0000256" key="5">
    <source>
        <dbReference type="ARBA" id="ARBA00023163"/>
    </source>
</evidence>
<dbReference type="PANTHER" id="PTHR11078:SF3">
    <property type="entry name" value="ANTITERMINATION NUSB DOMAIN-CONTAINING PROTEIN"/>
    <property type="match status" value="1"/>
</dbReference>
<dbReference type="NCBIfam" id="TIGR01951">
    <property type="entry name" value="nusB"/>
    <property type="match status" value="1"/>
</dbReference>
<feature type="domain" description="NusB/RsmB/TIM44" evidence="6">
    <location>
        <begin position="31"/>
        <end position="113"/>
    </location>
</feature>
<evidence type="ECO:0000256" key="4">
    <source>
        <dbReference type="ARBA" id="ARBA00023015"/>
    </source>
</evidence>
<dbReference type="PANTHER" id="PTHR11078">
    <property type="entry name" value="N UTILIZATION SUBSTANCE PROTEIN B-RELATED"/>
    <property type="match status" value="1"/>
</dbReference>
<keyword evidence="2" id="KW-0889">Transcription antitermination</keyword>
<evidence type="ECO:0000313" key="8">
    <source>
        <dbReference type="Proteomes" id="UP000177080"/>
    </source>
</evidence>
<dbReference type="GO" id="GO:0005829">
    <property type="term" value="C:cytosol"/>
    <property type="evidence" value="ECO:0007669"/>
    <property type="project" value="TreeGrafter"/>
</dbReference>
<name>A0A1F4ZBV6_9BACT</name>
<dbReference type="InterPro" id="IPR035926">
    <property type="entry name" value="NusB-like_sf"/>
</dbReference>
<organism evidence="7 8">
    <name type="scientific">Candidatus Amesbacteria bacterium RIFCSPLOWO2_01_FULL_48_25</name>
    <dbReference type="NCBI Taxonomy" id="1797259"/>
    <lineage>
        <taxon>Bacteria</taxon>
        <taxon>Candidatus Amesiibacteriota</taxon>
    </lineage>
</organism>
<dbReference type="GO" id="GO:0006353">
    <property type="term" value="P:DNA-templated transcription termination"/>
    <property type="evidence" value="ECO:0007669"/>
    <property type="project" value="InterPro"/>
</dbReference>
<dbReference type="Gene3D" id="1.10.940.10">
    <property type="entry name" value="NusB-like"/>
    <property type="match status" value="1"/>
</dbReference>
<dbReference type="AlphaFoldDB" id="A0A1F4ZBV6"/>
<dbReference type="GO" id="GO:0031564">
    <property type="term" value="P:transcription antitermination"/>
    <property type="evidence" value="ECO:0007669"/>
    <property type="project" value="UniProtKB-KW"/>
</dbReference>
<keyword evidence="3" id="KW-0694">RNA-binding</keyword>
<dbReference type="InterPro" id="IPR006027">
    <property type="entry name" value="NusB_RsmB_TIM44"/>
</dbReference>
<evidence type="ECO:0000256" key="2">
    <source>
        <dbReference type="ARBA" id="ARBA00022814"/>
    </source>
</evidence>
<proteinExistence type="inferred from homology"/>
<comment type="similarity">
    <text evidence="1">Belongs to the NusB family.</text>
</comment>
<accession>A0A1F4ZBV6</accession>
<reference evidence="7 8" key="1">
    <citation type="journal article" date="2016" name="Nat. Commun.">
        <title>Thousands of microbial genomes shed light on interconnected biogeochemical processes in an aquifer system.</title>
        <authorList>
            <person name="Anantharaman K."/>
            <person name="Brown C.T."/>
            <person name="Hug L.A."/>
            <person name="Sharon I."/>
            <person name="Castelle C.J."/>
            <person name="Probst A.J."/>
            <person name="Thomas B.C."/>
            <person name="Singh A."/>
            <person name="Wilkins M.J."/>
            <person name="Karaoz U."/>
            <person name="Brodie E.L."/>
            <person name="Williams K.H."/>
            <person name="Hubbard S.S."/>
            <person name="Banfield J.F."/>
        </authorList>
    </citation>
    <scope>NUCLEOTIDE SEQUENCE [LARGE SCALE GENOMIC DNA]</scope>
</reference>
<dbReference type="GO" id="GO:0003723">
    <property type="term" value="F:RNA binding"/>
    <property type="evidence" value="ECO:0007669"/>
    <property type="project" value="UniProtKB-KW"/>
</dbReference>
<comment type="caution">
    <text evidence="7">The sequence shown here is derived from an EMBL/GenBank/DDBJ whole genome shotgun (WGS) entry which is preliminary data.</text>
</comment>
<evidence type="ECO:0000256" key="1">
    <source>
        <dbReference type="ARBA" id="ARBA00005952"/>
    </source>
</evidence>
<dbReference type="InterPro" id="IPR036736">
    <property type="entry name" value="ACP-like_sf"/>
</dbReference>
<keyword evidence="4" id="KW-0805">Transcription regulation</keyword>
<sequence length="200" mass="22309">MKTRSDPRHQRRTKIIQHLFSSSFQNKPDPLVTDLWKQLPQIDPLIAAAAPEWPIDKLNPIDLAILRLAVYELTVDKKAPYKVIIDEAIELAKEYGGANSPAFINGALGHIIKSHMNPNLKSAILNFLADEFKKDLATVTPDLNFTTDLDLTEQNVSDLLQRLQDSLNVILPEDKLAQILTVGDLINALEQDSEPDSPPS</sequence>
<protein>
    <submittedName>
        <fullName evidence="7">Transcription antitermination factor NusB</fullName>
    </submittedName>
</protein>
<evidence type="ECO:0000313" key="7">
    <source>
        <dbReference type="EMBL" id="OGD03773.1"/>
    </source>
</evidence>
<dbReference type="Gene3D" id="1.10.1200.10">
    <property type="entry name" value="ACP-like"/>
    <property type="match status" value="1"/>
</dbReference>
<evidence type="ECO:0000256" key="3">
    <source>
        <dbReference type="ARBA" id="ARBA00022884"/>
    </source>
</evidence>
<dbReference type="EMBL" id="MEXN01000005">
    <property type="protein sequence ID" value="OGD03773.1"/>
    <property type="molecule type" value="Genomic_DNA"/>
</dbReference>
<dbReference type="Proteomes" id="UP000177080">
    <property type="component" value="Unassembled WGS sequence"/>
</dbReference>
<dbReference type="SUPFAM" id="SSF47336">
    <property type="entry name" value="ACP-like"/>
    <property type="match status" value="1"/>
</dbReference>
<keyword evidence="5" id="KW-0804">Transcription</keyword>
<dbReference type="STRING" id="1797259.A2989_03770"/>